<dbReference type="GO" id="GO:0020002">
    <property type="term" value="C:host cell plasma membrane"/>
    <property type="evidence" value="ECO:0007669"/>
    <property type="project" value="UniProtKB-SubCell"/>
</dbReference>
<keyword evidence="20 32" id="KW-0261">Viral envelope protein</keyword>
<comment type="caution">
    <text evidence="32">Lacks conserved residue(s) required for the propagation of feature annotation.</text>
</comment>
<feature type="domain" description="Human immunodeficiency virus 1 envelope glycoprotein Gp120" evidence="34">
    <location>
        <begin position="35"/>
        <end position="526"/>
    </location>
</feature>
<dbReference type="SUPFAM" id="SSF58069">
    <property type="entry name" value="Virus ectodomain"/>
    <property type="match status" value="1"/>
</dbReference>
<evidence type="ECO:0000256" key="9">
    <source>
        <dbReference type="ARBA" id="ARBA00022511"/>
    </source>
</evidence>
<comment type="PTM">
    <text evidence="32">Highly glycosylated by host. The high number of glycan on the protein is reffered to as 'glycan shield' because it contributes to hide protein sequence from adaptive immune system.</text>
</comment>
<comment type="PTM">
    <text evidence="32">Specific enzymatic cleavages in vivo yield mature proteins. Envelope glycoproteins are synthesized as a inactive precursor that is heavily N-glycosylated and processed likely by host cell furin in the Golgi to yield the mature SU and TM proteins. The cleavage site between SU and TM requires the minimal sequence [KR]-X-[KR]-R. About 2 of the 9 disulfide bonds of gp41 are reduced by P4HB/PDI, following binding to CD4 receptor.</text>
</comment>
<dbReference type="GO" id="GO:0019082">
    <property type="term" value="P:viral protein processing"/>
    <property type="evidence" value="ECO:0007669"/>
    <property type="project" value="UniProtKB-UniRule"/>
</dbReference>
<evidence type="ECO:0000256" key="16">
    <source>
        <dbReference type="ARBA" id="ARBA00022729"/>
    </source>
</evidence>
<dbReference type="CDD" id="cd09909">
    <property type="entry name" value="HIV-1-like_HR1-HR2"/>
    <property type="match status" value="1"/>
</dbReference>
<keyword evidence="30 32" id="KW-0449">Lipoprotein</keyword>
<evidence type="ECO:0000256" key="19">
    <source>
        <dbReference type="ARBA" id="ARBA00022870"/>
    </source>
</evidence>
<proteinExistence type="inferred from homology"/>
<feature type="disulfide bond" evidence="32">
    <location>
        <begin position="387"/>
        <end position="454"/>
    </location>
</feature>
<comment type="subunit">
    <text evidence="32">The mature envelope protein (Env) consists of a homotrimer of non-covalently associated gp120-gp41 heterodimers. The resulting complex protrudes from the virus surface as a spike. There seems to be as few as 10 spikes on the average virion. Surface protein gp120 interacts with host CD4, CCR5 and CXCR4. Gp120 also interacts with the C-type lectins CD209/DC-SIGN and CLEC4M/DC-SIGNR (collectively referred to as DC-SIGN(R)). Gp120 and gp41 interact with GalCer. Gp120 interacts with host ITGA4/ITGB7 complex; on CD4+ T-cells, this interaction results in rapid activation of integrin ITGAL/LFA-1, which facilitates efficient cell-to-cell spreading of HIV-1. Gp120 interacts with cell-associated heparan sulfate; this interaction increases virus infectivity on permissive cells and may be involved in infection of CD4- cells.</text>
</comment>
<evidence type="ECO:0000256" key="27">
    <source>
        <dbReference type="ARBA" id="ARBA00023157"/>
    </source>
</evidence>
<keyword evidence="28 32" id="KW-0325">Glycoprotein</keyword>
<comment type="domain">
    <text evidence="32">The membrane proximal external region (MPER) present in gp41 is a tryptophan-rich region recognized by the antibodies 2F5, Z13, and 4E10. MPER seems to play a role in fusion.</text>
</comment>
<evidence type="ECO:0000259" key="34">
    <source>
        <dbReference type="Pfam" id="PF00516"/>
    </source>
</evidence>
<keyword evidence="26 32" id="KW-0564">Palmitate</keyword>
<feature type="short sequence motif" description="Di-leucine internalization motif" evidence="32">
    <location>
        <begin position="881"/>
        <end position="882"/>
    </location>
</feature>
<evidence type="ECO:0000256" key="20">
    <source>
        <dbReference type="ARBA" id="ARBA00022879"/>
    </source>
</evidence>
<comment type="function">
    <text evidence="32">Transmembrane protein gp41: Acts as a class I viral fusion protein. Under the current model, the protein has at least 3 conformational states: pre-fusion native state, pre-hairpin intermediate state, and post-fusion hairpin state. During fusion of viral and target intracellular membranes, the coiled coil regions (heptad repeats) assume a trimer-of-hairpins structure, positioning the fusion peptide in close proximity to the C-terminal region of the ectodomain. The formation of this structure appears to drive apposition and subsequent fusion of viral and target cell membranes. Complete fusion occurs in host cell endosomes and is dynamin-dependent, however some lipid transfer might occur at the plasma membrane. The virus undergoes clathrin-dependent internalization long before endosomal fusion, thus minimizing the surface exposure of conserved viral epitopes during fusion and reducing the efficacy of inhibitors targeting these epitopes. Membranes fusion leads to delivery of the nucleocapsid into the cytoplasm.</text>
</comment>
<keyword evidence="19 32" id="KW-1043">Host membrane</keyword>
<feature type="coiled-coil region" evidence="32">
    <location>
        <begin position="652"/>
        <end position="686"/>
    </location>
</feature>
<keyword evidence="15 32" id="KW-0053">Apoptosis</keyword>
<dbReference type="GO" id="GO:0052031">
    <property type="term" value="P:symbiont-mediated perturbation of host defense response"/>
    <property type="evidence" value="ECO:0007669"/>
    <property type="project" value="UniProtKB-UniRule"/>
</dbReference>
<feature type="site" description="Cleavage; by host furin" evidence="32">
    <location>
        <begin position="526"/>
        <end position="527"/>
    </location>
</feature>
<dbReference type="Gene3D" id="2.170.40.20">
    <property type="entry name" value="Human immunodeficiency virus 1, Gp160, envelope glycoprotein"/>
    <property type="match status" value="2"/>
</dbReference>
<dbReference type="GO" id="GO:0039654">
    <property type="term" value="P:fusion of virus membrane with host endosome membrane"/>
    <property type="evidence" value="ECO:0007669"/>
    <property type="project" value="UniProtKB-UniRule"/>
</dbReference>
<comment type="subcellular location">
    <molecule>Surface protein gp120</molecule>
    <subcellularLocation>
        <location evidence="32">Virion membrane</location>
        <topology evidence="32">Peripheral membrane protein</topology>
    </subcellularLocation>
    <subcellularLocation>
        <location evidence="32">Host cell membrane</location>
        <topology evidence="32">Peripheral membrane protein</topology>
    </subcellularLocation>
    <subcellularLocation>
        <location evidence="32">Host endosome membrane</location>
        <topology evidence="32">Single-pass type I membrane protein</topology>
    </subcellularLocation>
    <text evidence="32">The surface protein is not anchored to the viral envelope, but associates with the extravirion surface through its binding to TM. It is probably concentrated at the site of budding and incorporated into the virions possibly by contacts between the cytoplasmic tail of Env and the N-terminus of Gag.</text>
</comment>
<dbReference type="Pfam" id="PF00516">
    <property type="entry name" value="GP120"/>
    <property type="match status" value="1"/>
</dbReference>
<keyword evidence="16 32" id="KW-0732">Signal</keyword>
<comment type="subcellular location">
    <molecule>Transmembrane protein gp41</molecule>
    <subcellularLocation>
        <location evidence="32">Virion membrane</location>
        <topology evidence="32">Single-pass type I membrane protein</topology>
    </subcellularLocation>
    <subcellularLocation>
        <location evidence="32">Host cell membrane</location>
        <topology evidence="32">Single-pass type I membrane protein</topology>
    </subcellularLocation>
    <subcellularLocation>
        <location evidence="32">Host endosome membrane</location>
        <topology evidence="32">Single-pass type I membrane protein</topology>
    </subcellularLocation>
    <text evidence="32">It is probably concentrated at the site of budding and incorporated into the virions possibly by contacts between the cytoplasmic tail of Env and the N-terminus of Gag.</text>
</comment>
<feature type="topological domain" description="Cytoplasmic" evidence="32">
    <location>
        <begin position="725"/>
        <end position="882"/>
    </location>
</feature>
<dbReference type="InterPro" id="IPR036377">
    <property type="entry name" value="Gp120_core_sf"/>
</dbReference>
<dbReference type="InterPro" id="IPR037527">
    <property type="entry name" value="Gp160"/>
</dbReference>
<dbReference type="Pfam" id="PF00517">
    <property type="entry name" value="GP41"/>
    <property type="match status" value="1"/>
</dbReference>
<gene>
    <name evidence="32 36" type="primary">env</name>
</gene>
<keyword evidence="29 32" id="KW-0899">Viral immunoevasion</keyword>
<organismHost>
    <name type="scientific">Homo sapiens</name>
    <name type="common">Human</name>
    <dbReference type="NCBI Taxonomy" id="9606"/>
</organismHost>
<comment type="miscellaneous">
    <text evidence="32">Inhibitors targeting HIV-1 viral envelope proteins are used as antiretroviral drugs. Attachment of virions to the cell surface via non-specific interactions and CD4 binding can be blocked by inhibitors that include cyanovirin-N, cyclotriazadisulfonamide analogs, PRO 2000, TNX 355 and PRO 542. In addition, BMS 806 can block CD4-induced conformational changes. Env interactions with the coreceptor molecules can be targeted by CCR5 antagonists including SCH-D, maraviroc (UK 427857) and aplaviroc (GW 873140), and the CXCR4 antagonist AMD 070. Fusion of viral and cellular membranes can be inhibited by peptides such as enfuvirtide and tifuvirtide (T 1249). Resistance to inhibitors associated with mutations in Env are observed. Most of the time, single mutations confer only a modest reduction in drug susceptibility. Combination of several mutations is usually required to develop a high-level drug resistance.</text>
</comment>
<evidence type="ECO:0000256" key="25">
    <source>
        <dbReference type="ARBA" id="ARBA00023136"/>
    </source>
</evidence>
<keyword evidence="17 32" id="KW-1161">Viral attachment to host cell</keyword>
<dbReference type="SUPFAM" id="SSF56502">
    <property type="entry name" value="gp120 core"/>
    <property type="match status" value="1"/>
</dbReference>
<comment type="miscellaneous">
    <text evidence="32">HIV-1 lineages are divided in three main groups, M (for Major), O (for Outlier), and N (for New, or Non-M, Non-O). The vast majority of strains found worldwide belong to the group M. Group O seems to be endemic to and largely confined to Cameroon and neighboring countries in West Central Africa, where these viruses represent a small minority of HIV-1 strains. The group N is represented by a limited number of isolates from Cameroonian persons. The group M is further subdivided in 9 clades or subtypes (A to D, F to H, J and K).</text>
</comment>
<dbReference type="Proteomes" id="UP000147505">
    <property type="component" value="Segment"/>
</dbReference>
<dbReference type="GO" id="GO:0016020">
    <property type="term" value="C:membrane"/>
    <property type="evidence" value="ECO:0007669"/>
    <property type="project" value="UniProtKB-UniRule"/>
</dbReference>
<feature type="domain" description="Retroviral envelope protein GP41-like" evidence="35">
    <location>
        <begin position="545"/>
        <end position="738"/>
    </location>
</feature>
<dbReference type="Gene3D" id="1.10.287.210">
    <property type="match status" value="1"/>
</dbReference>
<dbReference type="GO" id="GO:0019064">
    <property type="term" value="P:fusion of virus membrane with host plasma membrane"/>
    <property type="evidence" value="ECO:0007669"/>
    <property type="project" value="UniProtKB-UniRule"/>
</dbReference>
<keyword evidence="24 32" id="KW-0175">Coiled coil</keyword>
<comment type="function">
    <text evidence="32">Envelope glycoprotein gp160: Oligomerizes in the host endoplasmic reticulum into predominantly trimers. In a second time, gp160 transits in the host Golgi, where glycosylation is completed. The precursor is then proteolytically cleaved in the trans-Golgi and thereby activated by cellular furin or furin-like proteases to produce gp120 and gp41.</text>
</comment>
<comment type="subcellular location">
    <subcellularLocation>
        <location evidence="3">Host cell membrane</location>
        <topology evidence="3">Peripheral membrane protein</topology>
    </subcellularLocation>
    <subcellularLocation>
        <location evidence="1">Host cell membrane</location>
        <topology evidence="1">Single-pass type I membrane protein</topology>
    </subcellularLocation>
    <subcellularLocation>
        <location evidence="2">Host endosome membrane</location>
        <topology evidence="2">Peripheral membrane protein</topology>
    </subcellularLocation>
    <subcellularLocation>
        <location evidence="5">Host endosome membrane</location>
        <topology evidence="5">Single-pass type I membrane protein</topology>
    </subcellularLocation>
    <subcellularLocation>
        <location evidence="6">Virion membrane</location>
        <topology evidence="6">Peripheral membrane protein</topology>
    </subcellularLocation>
    <subcellularLocation>
        <location evidence="4">Virion membrane</location>
        <topology evidence="4">Single-pass type I membrane protein</topology>
    </subcellularLocation>
</comment>
<evidence type="ECO:0000256" key="5">
    <source>
        <dbReference type="ARBA" id="ARBA00004578"/>
    </source>
</evidence>
<evidence type="ECO:0000256" key="28">
    <source>
        <dbReference type="ARBA" id="ARBA00023180"/>
    </source>
</evidence>
<feature type="disulfide bond" evidence="32">
    <location>
        <begin position="54"/>
        <end position="74"/>
    </location>
</feature>
<comment type="PTM">
    <text evidence="32">Palmitoylation of the transmembrane protein and of Env polyprotein (prior to its proteolytic cleavage) is essential for their association with host cell membrane lipid rafts. Palmitoylation is therefore required for envelope trafficking to classical lipid rafts, but not for viral replication.</text>
</comment>
<evidence type="ECO:0000256" key="3">
    <source>
        <dbReference type="ARBA" id="ARBA00004505"/>
    </source>
</evidence>
<keyword evidence="18 32" id="KW-0946">Virion</keyword>
<keyword evidence="11 32" id="KW-0945">Host-virus interaction</keyword>
<dbReference type="EMBL" id="AJ302646">
    <property type="protein sequence ID" value="CAC38436.1"/>
    <property type="molecule type" value="Genomic_DNA"/>
</dbReference>
<evidence type="ECO:0000259" key="35">
    <source>
        <dbReference type="Pfam" id="PF00517"/>
    </source>
</evidence>
<feature type="region of interest" description="MPER; binding to GalCer" evidence="32">
    <location>
        <begin position="681"/>
        <end position="702"/>
    </location>
</feature>
<evidence type="ECO:0000256" key="7">
    <source>
        <dbReference type="ARBA" id="ARBA00022506"/>
    </source>
</evidence>
<evidence type="ECO:0000256" key="6">
    <source>
        <dbReference type="ARBA" id="ARBA00004650"/>
    </source>
</evidence>
<feature type="disulfide bond" evidence="32">
    <location>
        <begin position="223"/>
        <end position="252"/>
    </location>
</feature>
<dbReference type="Gene3D" id="1.20.5.490">
    <property type="entry name" value="Single helix bin"/>
    <property type="match status" value="1"/>
</dbReference>
<evidence type="ECO:0000256" key="14">
    <source>
        <dbReference type="ARBA" id="ARBA00022692"/>
    </source>
</evidence>
<sequence length="882" mass="99280">MTVTMKVMEQRNRKLGILCIVMALITPCLSYNQHYATVYAGVPVWEEATPVLFCASDANLTSTEQHNIWASQACVPTDPSPYEYPLTKVTDNFNIWKNYMVEQMQEDIISLWEQSLKPCVQMTFLCVQMNCTNYVQGNYTNNSSINNDTSSPENLVKQCEFNVTTVVKDKKEKKQALFYVSDLMKINEANDTKDMYTLINCNSTTIKQACPKVSFEPIPIHYCAPAGYAIFKCNSTEFNGTGPCNNITAVTCTHGIKPTVSTQLILNGTLSEGNIRIMGKNISDNMKNIIVTLNSTINMTCVRQGNQSVQEIQIGPMAWYSMSLAQEGKPNNSRIAYCKYNISDWEKALKQTAERYLDLRNNTNTVNITFERSIGGDSEVTHLHFNCHGEFFYCNTSKMFNYTFSCIGTNCTSNQNSSNSNDTRIYCRIKQVVRSWIQGGSGLYAPPRKGNLTCSSLITGMILQLDMPWNSTNNSNATFRPTGGDMKDIWRTELFKYKVVKVKPFSVAPTKIARPVIGTGTQREKRAVGLGMLFLGVLSAAGSTMGAAATALAVQTQSLMKGIVQQQDNLLRAIQAQQQLLRLSVWGIRQLRARLLALETLIQNQQLLNLWGCKGKLICYTSVKWNTTWTNCTNTNKLDDIWDKLTWQQWDQQISNVSSIIYEEIRNAQVQQEQNEKKLLELDEWASIWNWLDITKWLWYIKIAIIIVGALIGVRIVMIVLNLVKNIRQGYQPLSFKTHIHHQPEAEAPGGTGEGGGERGMPTLIPWPQGFLPLLYTDLRTIILWSYHLLSNLASGIQTVISHLGLGLWTLGQKIISACRLCIAVIQYWLQELQNSATSLLDTIAVAVANWTVTIILGIQRIGRGILNIPRRIRQGLERSLL</sequence>
<evidence type="ECO:0000256" key="26">
    <source>
        <dbReference type="ARBA" id="ARBA00023139"/>
    </source>
</evidence>
<evidence type="ECO:0000256" key="15">
    <source>
        <dbReference type="ARBA" id="ARBA00022703"/>
    </source>
</evidence>
<dbReference type="GO" id="GO:1903908">
    <property type="term" value="P:positive regulation of plasma membrane raft polarization"/>
    <property type="evidence" value="ECO:0007669"/>
    <property type="project" value="UniProtKB-UniRule"/>
</dbReference>
<evidence type="ECO:0000256" key="32">
    <source>
        <dbReference type="HAMAP-Rule" id="MF_04083"/>
    </source>
</evidence>
<feature type="region of interest" description="Fusion peptide" evidence="32">
    <location>
        <begin position="527"/>
        <end position="547"/>
    </location>
</feature>
<keyword evidence="31 32" id="KW-1160">Virus entry into host cell</keyword>
<dbReference type="GO" id="GO:0075512">
    <property type="term" value="P:clathrin-dependent endocytosis of virus by host cell"/>
    <property type="evidence" value="ECO:0007669"/>
    <property type="project" value="UniProtKB-UniRule"/>
</dbReference>
<evidence type="ECO:0000256" key="24">
    <source>
        <dbReference type="ARBA" id="ARBA00023054"/>
    </source>
</evidence>
<evidence type="ECO:0000256" key="17">
    <source>
        <dbReference type="ARBA" id="ARBA00022804"/>
    </source>
</evidence>
<keyword evidence="14 32" id="KW-0812">Transmembrane</keyword>
<keyword evidence="23 32" id="KW-1039">Host endosome</keyword>
<evidence type="ECO:0000256" key="22">
    <source>
        <dbReference type="ARBA" id="ARBA00022989"/>
    </source>
</evidence>
<evidence type="ECO:0000256" key="29">
    <source>
        <dbReference type="ARBA" id="ARBA00023280"/>
    </source>
</evidence>
<evidence type="ECO:0000256" key="21">
    <source>
        <dbReference type="ARBA" id="ARBA00022890"/>
    </source>
</evidence>
<dbReference type="GO" id="GO:0019031">
    <property type="term" value="C:viral envelope"/>
    <property type="evidence" value="ECO:0007669"/>
    <property type="project" value="UniProtKB-KW"/>
</dbReference>
<comment type="function">
    <text evidence="32">Surface protein gp120: Attaches the virus to the host lymphoid cell by binding to the primary receptor CD4. This interaction induces a structural rearrangement creating a high affinity binding site for a chemokine coreceptor like CXCR4 and/or CCR5. Acts as a ligand for CD209/DC-SIGN and CLEC4M/DC-SIGNR, which are respectively found on dendritic cells (DCs), and on endothelial cells of liver sinusoids and lymph node sinuses. These interactions allow capture of viral particles at mucosal surfaces by these cells and subsequent transmission to permissive cells. HIV subverts the migration properties of dendritic cells to gain access to CD4+ T-cells in lymph nodes. Virus transmission to permissive T-cells occurs either in trans (without DCs infection, through viral capture and transmission), or in cis (following DCs productive infection, through the usual CD4-gp120 interaction), thereby inducing a robust infection. In trans infection, bound virions remain infectious over days and it is proposed that they are not degraded, but protected in non-lysosomal acidic organelles within the DCs close to the cell membrane thus contributing to the viral infectious potential during DCs' migration from the periphery to the lymphoid tissues. On arrival at lymphoid tissues, intact virions recycle back to DCs' cell surface allowing virus transmission to CD4+ T-cells.</text>
</comment>
<keyword evidence="25 32" id="KW-0472">Membrane</keyword>
<evidence type="ECO:0000313" key="37">
    <source>
        <dbReference type="Proteomes" id="UP000147505"/>
    </source>
</evidence>
<feature type="region of interest" description="V4" evidence="32">
    <location>
        <begin position="394"/>
        <end position="427"/>
    </location>
</feature>
<evidence type="ECO:0000256" key="18">
    <source>
        <dbReference type="ARBA" id="ARBA00022844"/>
    </source>
</evidence>
<dbReference type="GO" id="GO:1903911">
    <property type="term" value="P:positive regulation of receptor clustering"/>
    <property type="evidence" value="ECO:0007669"/>
    <property type="project" value="UniProtKB-UniRule"/>
</dbReference>
<name>Q900Z4_HV1</name>
<feature type="transmembrane region" description="Helical" evidence="33">
    <location>
        <begin position="697"/>
        <end position="724"/>
    </location>
</feature>
<keyword evidence="8 32" id="KW-1170">Fusion of virus membrane with host endosomal membrane</keyword>
<comment type="similarity">
    <text evidence="32">Belongs to the HIV-1 env protein family.</text>
</comment>
<evidence type="ECO:0000256" key="33">
    <source>
        <dbReference type="RuleBase" id="RU363095"/>
    </source>
</evidence>
<dbReference type="InterPro" id="IPR000777">
    <property type="entry name" value="HIV1_Gp120"/>
</dbReference>
<keyword evidence="27 32" id="KW-1015">Disulfide bond</keyword>
<evidence type="ECO:0000256" key="31">
    <source>
        <dbReference type="ARBA" id="ARBA00023296"/>
    </source>
</evidence>
<evidence type="ECO:0000256" key="11">
    <source>
        <dbReference type="ARBA" id="ARBA00022581"/>
    </source>
</evidence>
<comment type="domain">
    <text evidence="32">The CD4-binding region is targeted by the antibody b12.</text>
</comment>
<accession>Q900Z4</accession>
<evidence type="ECO:0000256" key="2">
    <source>
        <dbReference type="ARBA" id="ARBA00004433"/>
    </source>
</evidence>
<keyword evidence="21 32" id="KW-1164">Virus endocytosis by host</keyword>
<comment type="domain">
    <text evidence="32">Some of the most genetically diverse regions of the viral genome are present in Env. They are called variable regions 1 through 5 (V1 through V5). Coreceptor usage of gp120 is determined mainly by the primary structure of the third variable region (V3) in the outer domain of gp120. The sequence of V3 determines which coreceptor, CCR5 and/or CXCR4 (corresponding to R5/macrophage, X4/T cell and R5X4/T cell and macrophage tropism), is used to trigger the fusion potential of the Env complex, and hence which cells the virus can infect. Binding to CCR5 involves a region adjacent in addition to V3.</text>
</comment>
<evidence type="ECO:0000256" key="1">
    <source>
        <dbReference type="ARBA" id="ARBA00004402"/>
    </source>
</evidence>
<organism evidence="36 37">
    <name type="scientific">Human immunodeficiency virus type 1</name>
    <name type="common">HIV-1</name>
    <dbReference type="NCBI Taxonomy" id="11676"/>
    <lineage>
        <taxon>Viruses</taxon>
        <taxon>Riboviria</taxon>
        <taxon>Pararnavirae</taxon>
        <taxon>Artverviricota</taxon>
        <taxon>Revtraviricetes</taxon>
        <taxon>Ortervirales</taxon>
        <taxon>Retroviridae</taxon>
        <taxon>Orthoretrovirinae</taxon>
        <taxon>Lentivirus</taxon>
        <taxon>Lentivirus humimdef1</taxon>
    </lineage>
</organism>
<keyword evidence="12 32" id="KW-1162">Viral penetration into host cytoplasm</keyword>
<comment type="domain">
    <text evidence="32">The YXXL motif is involved in determining the exact site of viral release at the surface of infected mononuclear cells and promotes endocytosis. YXXL and di-leucine endocytosis motifs interact directly or indirectly with the clathrin adapter complexes, opperate independently, and their activities are not additive.</text>
</comment>
<feature type="disulfide bond" evidence="32">
    <location>
        <begin position="394"/>
        <end position="427"/>
    </location>
</feature>
<evidence type="ECO:0000256" key="8">
    <source>
        <dbReference type="ARBA" id="ARBA00022510"/>
    </source>
</evidence>
<feature type="region of interest" description="CD4-binding loop" evidence="32">
    <location>
        <begin position="373"/>
        <end position="383"/>
    </location>
</feature>
<feature type="disulfide bond" evidence="32">
    <location>
        <begin position="233"/>
        <end position="244"/>
    </location>
</feature>
<keyword evidence="22 32" id="KW-1133">Transmembrane helix</keyword>
<evidence type="ECO:0000256" key="10">
    <source>
        <dbReference type="ARBA" id="ARBA00022570"/>
    </source>
</evidence>
<dbReference type="GO" id="GO:0044175">
    <property type="term" value="C:host cell endosome membrane"/>
    <property type="evidence" value="ECO:0007669"/>
    <property type="project" value="UniProtKB-SubCell"/>
</dbReference>
<protein>
    <recommendedName>
        <fullName evidence="32">Envelope glycoprotein gp160</fullName>
    </recommendedName>
    <alternativeName>
        <fullName evidence="32">Env polyprotein</fullName>
    </alternativeName>
    <component>
        <recommendedName>
            <fullName evidence="32">Surface protein gp120</fullName>
            <shortName evidence="32">SU</shortName>
        </recommendedName>
        <alternativeName>
            <fullName evidence="32">Glycoprotein 120</fullName>
            <shortName evidence="32">gp120</shortName>
        </alternativeName>
    </component>
    <component>
        <recommendedName>
            <fullName evidence="32">Transmembrane protein gp41</fullName>
            <shortName evidence="32">TM</shortName>
        </recommendedName>
        <alternativeName>
            <fullName evidence="32">Glycoprotein 41</fullName>
            <shortName evidence="32">gp41</shortName>
        </alternativeName>
    </component>
</protein>
<dbReference type="GO" id="GO:0055036">
    <property type="term" value="C:virion membrane"/>
    <property type="evidence" value="ECO:0007669"/>
    <property type="project" value="UniProtKB-SubCell"/>
</dbReference>
<reference evidence="36 37" key="1">
    <citation type="journal article" date="2001" name="AIDS Res. Hum. Retroviruses">
        <title>Full-length genome sequencing of HIV type 1 group O viruses isolated from a heterosexual transmission cluster in Senegal.</title>
        <authorList>
            <person name="Toure-Kane C."/>
            <person name="Montavon C."/>
            <person name="Toure M."/>
            <person name="Faye M."/>
            <person name="Ndiaye A."/>
            <person name="Diallo A."/>
            <person name="Ndoye I."/>
            <person name="Liegeois F."/>
            <person name="Delaporte E."/>
            <person name="Mboup S."/>
            <person name="Peeters M."/>
        </authorList>
    </citation>
    <scope>NUCLEOTIDE SEQUENCE [LARGE SCALE GENOMIC DNA]</scope>
    <source>
        <strain evidence="36">99SE-MP1299</strain>
    </source>
</reference>
<dbReference type="GO" id="GO:0005198">
    <property type="term" value="F:structural molecule activity"/>
    <property type="evidence" value="ECO:0007669"/>
    <property type="project" value="UniProtKB-UniRule"/>
</dbReference>
<dbReference type="HAMAP" id="MF_04083">
    <property type="entry name" value="HIV_ENV"/>
    <property type="match status" value="1"/>
</dbReference>
<feature type="chain" id="PRO_5023285649" description="Transmembrane protein gp41" evidence="32">
    <location>
        <begin position="527"/>
        <end position="882"/>
    </location>
</feature>
<evidence type="ECO:0000256" key="13">
    <source>
        <dbReference type="ARBA" id="ARBA00022685"/>
    </source>
</evidence>
<evidence type="ECO:0000256" key="23">
    <source>
        <dbReference type="ARBA" id="ARBA00023046"/>
    </source>
</evidence>
<evidence type="ECO:0000256" key="12">
    <source>
        <dbReference type="ARBA" id="ARBA00022595"/>
    </source>
</evidence>
<evidence type="ECO:0000256" key="4">
    <source>
        <dbReference type="ARBA" id="ARBA00004563"/>
    </source>
</evidence>
<dbReference type="GO" id="GO:0019062">
    <property type="term" value="P:virion attachment to host cell"/>
    <property type="evidence" value="ECO:0007669"/>
    <property type="project" value="UniProtKB-UniRule"/>
</dbReference>
<keyword evidence="7 32" id="KW-1168">Fusion of virus membrane with host membrane</keyword>
<keyword evidence="13 32" id="KW-0165">Cleavage on pair of basic residues</keyword>
<feature type="disulfide bond" evidence="32">
    <location>
        <begin position="613"/>
        <end position="619"/>
    </location>
</feature>
<feature type="region of interest" description="Immunosuppression" evidence="32">
    <location>
        <begin position="589"/>
        <end position="607"/>
    </location>
</feature>
<keyword evidence="9 32" id="KW-1032">Host cell membrane</keyword>
<evidence type="ECO:0000313" key="36">
    <source>
        <dbReference type="EMBL" id="CAC38436.1"/>
    </source>
</evidence>
<feature type="short sequence motif" description="YXXL motif; contains endocytosis signal" evidence="32">
    <location>
        <begin position="731"/>
        <end position="734"/>
    </location>
</feature>
<feature type="chain" id="PRO_5023285647" description="Envelope glycoprotein gp160" evidence="32">
    <location>
        <begin position="33"/>
        <end position="882"/>
    </location>
</feature>
<comment type="domain">
    <text evidence="32 33">The 17 amino acids long immunosuppressive region is present in many retroviral envelope proteins. Synthetic peptides derived from this relatively conserved sequence inhibit immune function in vitro and in vivo.</text>
</comment>
<evidence type="ECO:0000256" key="30">
    <source>
        <dbReference type="ARBA" id="ARBA00023288"/>
    </source>
</evidence>
<keyword evidence="10 32" id="KW-1165">Clathrin-mediated endocytosis of virus by host</keyword>
<dbReference type="InterPro" id="IPR000328">
    <property type="entry name" value="GP41-like"/>
</dbReference>